<feature type="transmembrane region" description="Helical" evidence="6">
    <location>
        <begin position="145"/>
        <end position="163"/>
    </location>
</feature>
<dbReference type="PANTHER" id="PTHR43839:SF3">
    <property type="entry name" value="OLIGOPEPTIDE ABC TRANSPORTER, PERMEASE PROTEIN"/>
    <property type="match status" value="1"/>
</dbReference>
<sequence length="299" mass="33614">MKKNKSLIIGISLVSIILFIAIAGPYLPFVDQELKTEGVRKMDNGSLKVPAFSPSSMNLLGTDSEGRDILSRLIMGTKEVLYSVIGITLIRYLIAVPFGLFASFYQSTSRLLDFYNKIFSFVPIIFMVVLIVNLPYIMYSPHRTILVIVIIALLEVGRVGQLIQNTIYTISKKPFIEAATSIGTNNRGMFTRHYFPFLLPDLIVNLVLDIGRNMFLLGQLGIINVFLVHRIEIVGELTAEVINDSNAWPLLFKDVTFDIFSKPWIPIAACVAITLAILAFNQLGKGLRQLFEQNEVRYF</sequence>
<name>A0A8E2IAS6_9BACI</name>
<dbReference type="SUPFAM" id="SSF161098">
    <property type="entry name" value="MetI-like"/>
    <property type="match status" value="1"/>
</dbReference>
<organism evidence="8 9">
    <name type="scientific">Heyndrickxia oleronia</name>
    <dbReference type="NCBI Taxonomy" id="38875"/>
    <lineage>
        <taxon>Bacteria</taxon>
        <taxon>Bacillati</taxon>
        <taxon>Bacillota</taxon>
        <taxon>Bacilli</taxon>
        <taxon>Bacillales</taxon>
        <taxon>Bacillaceae</taxon>
        <taxon>Heyndrickxia</taxon>
    </lineage>
</organism>
<evidence type="ECO:0000313" key="8">
    <source>
        <dbReference type="EMBL" id="OOP67520.1"/>
    </source>
</evidence>
<comment type="caution">
    <text evidence="8">The sequence shown here is derived from an EMBL/GenBank/DDBJ whole genome shotgun (WGS) entry which is preliminary data.</text>
</comment>
<comment type="similarity">
    <text evidence="6">Belongs to the binding-protein-dependent transport system permease family.</text>
</comment>
<keyword evidence="9" id="KW-1185">Reference proteome</keyword>
<keyword evidence="3 6" id="KW-0812">Transmembrane</keyword>
<feature type="transmembrane region" description="Helical" evidence="6">
    <location>
        <begin position="118"/>
        <end position="139"/>
    </location>
</feature>
<proteinExistence type="inferred from homology"/>
<reference evidence="8 9" key="1">
    <citation type="submission" date="2017-01" db="EMBL/GenBank/DDBJ databases">
        <title>Draft genome sequence of Bacillus oleronius.</title>
        <authorList>
            <person name="Allam M."/>
        </authorList>
    </citation>
    <scope>NUCLEOTIDE SEQUENCE [LARGE SCALE GENOMIC DNA]</scope>
    <source>
        <strain evidence="8 9">DSM 9356</strain>
    </source>
</reference>
<evidence type="ECO:0000259" key="7">
    <source>
        <dbReference type="PROSITE" id="PS50928"/>
    </source>
</evidence>
<evidence type="ECO:0000256" key="4">
    <source>
        <dbReference type="ARBA" id="ARBA00022989"/>
    </source>
</evidence>
<evidence type="ECO:0000256" key="2">
    <source>
        <dbReference type="ARBA" id="ARBA00022448"/>
    </source>
</evidence>
<dbReference type="CDD" id="cd06261">
    <property type="entry name" value="TM_PBP2"/>
    <property type="match status" value="1"/>
</dbReference>
<feature type="transmembrane region" description="Helical" evidence="6">
    <location>
        <begin position="80"/>
        <end position="106"/>
    </location>
</feature>
<dbReference type="Proteomes" id="UP000189761">
    <property type="component" value="Unassembled WGS sequence"/>
</dbReference>
<keyword evidence="5 6" id="KW-0472">Membrane</keyword>
<dbReference type="InterPro" id="IPR000515">
    <property type="entry name" value="MetI-like"/>
</dbReference>
<evidence type="ECO:0000256" key="3">
    <source>
        <dbReference type="ARBA" id="ARBA00022692"/>
    </source>
</evidence>
<feature type="domain" description="ABC transmembrane type-1" evidence="7">
    <location>
        <begin position="81"/>
        <end position="284"/>
    </location>
</feature>
<dbReference type="PROSITE" id="PS50928">
    <property type="entry name" value="ABC_TM1"/>
    <property type="match status" value="1"/>
</dbReference>
<dbReference type="RefSeq" id="WP_058004510.1">
    <property type="nucleotide sequence ID" value="NZ_CP065424.1"/>
</dbReference>
<evidence type="ECO:0000256" key="6">
    <source>
        <dbReference type="RuleBase" id="RU363032"/>
    </source>
</evidence>
<dbReference type="InterPro" id="IPR035906">
    <property type="entry name" value="MetI-like_sf"/>
</dbReference>
<dbReference type="Gene3D" id="1.10.3720.10">
    <property type="entry name" value="MetI-like"/>
    <property type="match status" value="1"/>
</dbReference>
<feature type="transmembrane region" description="Helical" evidence="6">
    <location>
        <begin position="7"/>
        <end position="27"/>
    </location>
</feature>
<protein>
    <recommendedName>
        <fullName evidence="7">ABC transmembrane type-1 domain-containing protein</fullName>
    </recommendedName>
</protein>
<dbReference type="Pfam" id="PF00528">
    <property type="entry name" value="BPD_transp_1"/>
    <property type="match status" value="1"/>
</dbReference>
<evidence type="ECO:0000256" key="1">
    <source>
        <dbReference type="ARBA" id="ARBA00004141"/>
    </source>
</evidence>
<evidence type="ECO:0000256" key="5">
    <source>
        <dbReference type="ARBA" id="ARBA00023136"/>
    </source>
</evidence>
<accession>A0A8E2IAS6</accession>
<feature type="transmembrane region" description="Helical" evidence="6">
    <location>
        <begin position="194"/>
        <end position="211"/>
    </location>
</feature>
<dbReference type="AlphaFoldDB" id="A0A8E2IAS6"/>
<comment type="subcellular location">
    <subcellularLocation>
        <location evidence="6">Cell membrane</location>
        <topology evidence="6">Multi-pass membrane protein</topology>
    </subcellularLocation>
    <subcellularLocation>
        <location evidence="1">Membrane</location>
        <topology evidence="1">Multi-pass membrane protein</topology>
    </subcellularLocation>
</comment>
<gene>
    <name evidence="8" type="ORF">BWZ43_15290</name>
</gene>
<feature type="transmembrane region" description="Helical" evidence="6">
    <location>
        <begin position="264"/>
        <end position="283"/>
    </location>
</feature>
<dbReference type="GO" id="GO:0055085">
    <property type="term" value="P:transmembrane transport"/>
    <property type="evidence" value="ECO:0007669"/>
    <property type="project" value="InterPro"/>
</dbReference>
<dbReference type="GO" id="GO:0005886">
    <property type="term" value="C:plasma membrane"/>
    <property type="evidence" value="ECO:0007669"/>
    <property type="project" value="UniProtKB-SubCell"/>
</dbReference>
<keyword evidence="4 6" id="KW-1133">Transmembrane helix</keyword>
<dbReference type="PANTHER" id="PTHR43839">
    <property type="entry name" value="OPPC IN A BINDING PROTEIN-DEPENDENT TRANSPORT SYSTEM"/>
    <property type="match status" value="1"/>
</dbReference>
<dbReference type="EMBL" id="MTLA01000188">
    <property type="protein sequence ID" value="OOP67520.1"/>
    <property type="molecule type" value="Genomic_DNA"/>
</dbReference>
<evidence type="ECO:0000313" key="9">
    <source>
        <dbReference type="Proteomes" id="UP000189761"/>
    </source>
</evidence>
<keyword evidence="2 6" id="KW-0813">Transport</keyword>